<dbReference type="GO" id="GO:0090364">
    <property type="term" value="P:regulation of proteasome assembly"/>
    <property type="evidence" value="ECO:0007669"/>
    <property type="project" value="InterPro"/>
</dbReference>
<proteinExistence type="predicted"/>
<gene>
    <name evidence="2" type="ORF">ILUMI_21189</name>
</gene>
<reference evidence="2" key="1">
    <citation type="submission" date="2019-08" db="EMBL/GenBank/DDBJ databases">
        <title>The genome of the North American firefly Photinus pyralis.</title>
        <authorList>
            <consortium name="Photinus pyralis genome working group"/>
            <person name="Fallon T.R."/>
            <person name="Sander Lower S.E."/>
            <person name="Weng J.-K."/>
        </authorList>
    </citation>
    <scope>NUCLEOTIDE SEQUENCE</scope>
    <source>
        <strain evidence="2">TRF0915ILg1</strain>
        <tissue evidence="2">Whole body</tissue>
    </source>
</reference>
<dbReference type="EMBL" id="VTPC01090044">
    <property type="protein sequence ID" value="KAF2884968.1"/>
    <property type="molecule type" value="Genomic_DNA"/>
</dbReference>
<accession>A0A8K0G441</accession>
<dbReference type="GO" id="GO:0005634">
    <property type="term" value="C:nucleus"/>
    <property type="evidence" value="ECO:0007669"/>
    <property type="project" value="TreeGrafter"/>
</dbReference>
<dbReference type="Gene3D" id="3.40.50.1000">
    <property type="entry name" value="HAD superfamily/HAD-like"/>
    <property type="match status" value="1"/>
</dbReference>
<dbReference type="SMART" id="SM00577">
    <property type="entry name" value="CPDc"/>
    <property type="match status" value="1"/>
</dbReference>
<keyword evidence="3" id="KW-1185">Reference proteome</keyword>
<dbReference type="InterPro" id="IPR023214">
    <property type="entry name" value="HAD_sf"/>
</dbReference>
<dbReference type="PANTHER" id="PTHR48493">
    <property type="entry name" value="UBIQUITIN-LIKE DOMAIN-CONTAINING CTD PHOSPHATASE 1"/>
    <property type="match status" value="1"/>
</dbReference>
<dbReference type="OrthoDB" id="1711508at2759"/>
<name>A0A8K0G441_IGNLU</name>
<dbReference type="PANTHER" id="PTHR48493:SF1">
    <property type="entry name" value="UBIQUITIN-LIKE DOMAIN-CONTAINING CTD PHOSPHATASE 1"/>
    <property type="match status" value="1"/>
</dbReference>
<dbReference type="SUPFAM" id="SSF56784">
    <property type="entry name" value="HAD-like"/>
    <property type="match status" value="1"/>
</dbReference>
<comment type="caution">
    <text evidence="2">The sequence shown here is derived from an EMBL/GenBank/DDBJ whole genome shotgun (WGS) entry which is preliminary data.</text>
</comment>
<evidence type="ECO:0000313" key="3">
    <source>
        <dbReference type="Proteomes" id="UP000801492"/>
    </source>
</evidence>
<dbReference type="InterPro" id="IPR036412">
    <property type="entry name" value="HAD-like_sf"/>
</dbReference>
<dbReference type="AlphaFoldDB" id="A0A8K0G441"/>
<feature type="domain" description="FCP1 homology" evidence="1">
    <location>
        <begin position="101"/>
        <end position="224"/>
    </location>
</feature>
<dbReference type="Proteomes" id="UP000801492">
    <property type="component" value="Unassembled WGS sequence"/>
</dbReference>
<dbReference type="GO" id="GO:0004722">
    <property type="term" value="F:protein serine/threonine phosphatase activity"/>
    <property type="evidence" value="ECO:0007669"/>
    <property type="project" value="TreeGrafter"/>
</dbReference>
<organism evidence="2 3">
    <name type="scientific">Ignelater luminosus</name>
    <name type="common">Cucubano</name>
    <name type="synonym">Pyrophorus luminosus</name>
    <dbReference type="NCBI Taxonomy" id="2038154"/>
    <lineage>
        <taxon>Eukaryota</taxon>
        <taxon>Metazoa</taxon>
        <taxon>Ecdysozoa</taxon>
        <taxon>Arthropoda</taxon>
        <taxon>Hexapoda</taxon>
        <taxon>Insecta</taxon>
        <taxon>Pterygota</taxon>
        <taxon>Neoptera</taxon>
        <taxon>Endopterygota</taxon>
        <taxon>Coleoptera</taxon>
        <taxon>Polyphaga</taxon>
        <taxon>Elateriformia</taxon>
        <taxon>Elateroidea</taxon>
        <taxon>Elateridae</taxon>
        <taxon>Agrypninae</taxon>
        <taxon>Pyrophorini</taxon>
        <taxon>Ignelater</taxon>
    </lineage>
</organism>
<protein>
    <recommendedName>
        <fullName evidence="1">FCP1 homology domain-containing protein</fullName>
    </recommendedName>
</protein>
<sequence>MEENTCFVEEKCAQSEVAINADSNTDRCSSQMTKTNSDLLPEEYQEKKACFVEEKLTHNEVPIISNYNAGECSAEVHKNHCDLTPEDHQEETANIEIAGKPRAGKKLLVLDIDRTIYDCSSCNKFFARRPFLEEFLTSVYKDYDLAIWSVTKMPVLKRKLNSLKINNNENYSFVFYLDKESTVLISTEHGEIRVSMYNCWLYLSITLWFSLVLNLDKTPMHHLG</sequence>
<evidence type="ECO:0000313" key="2">
    <source>
        <dbReference type="EMBL" id="KAF2884968.1"/>
    </source>
</evidence>
<evidence type="ECO:0000259" key="1">
    <source>
        <dbReference type="PROSITE" id="PS50969"/>
    </source>
</evidence>
<dbReference type="InterPro" id="IPR051658">
    <property type="entry name" value="UBLCP1"/>
</dbReference>
<dbReference type="InterPro" id="IPR004274">
    <property type="entry name" value="FCP1_dom"/>
</dbReference>
<dbReference type="Pfam" id="PF03031">
    <property type="entry name" value="NIF"/>
    <property type="match status" value="1"/>
</dbReference>
<dbReference type="PROSITE" id="PS50969">
    <property type="entry name" value="FCP1"/>
    <property type="match status" value="1"/>
</dbReference>